<dbReference type="Proteomes" id="UP000422764">
    <property type="component" value="Chromosome"/>
</dbReference>
<sequence length="111" mass="13359">MSLNKSYNSNIFCSNNYLNSISKKMMIYEDELEKKDELIKKLTQNLNEEKNKCHYYEIKLMDIKRQYTKFQEGKSKLNSAVSLLKESLITYENQIKELEEIKLVREKEIYT</sequence>
<evidence type="ECO:0000313" key="3">
    <source>
        <dbReference type="Proteomes" id="UP000422764"/>
    </source>
</evidence>
<name>A0A6I6EMT7_9CLOT</name>
<dbReference type="EMBL" id="CP046522">
    <property type="protein sequence ID" value="QGU94972.1"/>
    <property type="molecule type" value="Genomic_DNA"/>
</dbReference>
<protein>
    <submittedName>
        <fullName evidence="2">Uncharacterized protein</fullName>
    </submittedName>
</protein>
<proteinExistence type="predicted"/>
<keyword evidence="3" id="KW-1185">Reference proteome</keyword>
<evidence type="ECO:0000256" key="1">
    <source>
        <dbReference type="SAM" id="Coils"/>
    </source>
</evidence>
<keyword evidence="1" id="KW-0175">Coiled coil</keyword>
<gene>
    <name evidence="2" type="ORF">GOM49_07590</name>
</gene>
<dbReference type="AlphaFoldDB" id="A0A6I6EMT7"/>
<accession>A0A6I6EMT7</accession>
<evidence type="ECO:0000313" key="2">
    <source>
        <dbReference type="EMBL" id="QGU94972.1"/>
    </source>
</evidence>
<organism evidence="2 3">
    <name type="scientific">Clostridium bovifaecis</name>
    <dbReference type="NCBI Taxonomy" id="2184719"/>
    <lineage>
        <taxon>Bacteria</taxon>
        <taxon>Bacillati</taxon>
        <taxon>Bacillota</taxon>
        <taxon>Clostridia</taxon>
        <taxon>Eubacteriales</taxon>
        <taxon>Clostridiaceae</taxon>
        <taxon>Clostridium</taxon>
    </lineage>
</organism>
<feature type="coiled-coil region" evidence="1">
    <location>
        <begin position="25"/>
        <end position="101"/>
    </location>
</feature>
<reference evidence="2 3" key="1">
    <citation type="submission" date="2019-12" db="EMBL/GenBank/DDBJ databases">
        <title>Genome sequenceing of Clostridium bovifaecis.</title>
        <authorList>
            <person name="Yao Y."/>
        </authorList>
    </citation>
    <scope>NUCLEOTIDE SEQUENCE [LARGE SCALE GENOMIC DNA]</scope>
    <source>
        <strain evidence="2 3">BXX</strain>
    </source>
</reference>